<accession>A0ABQ2LF09</accession>
<protein>
    <submittedName>
        <fullName evidence="1">Uncharacterized protein</fullName>
    </submittedName>
</protein>
<gene>
    <name evidence="1" type="ORF">GCM10007972_21810</name>
</gene>
<evidence type="ECO:0000313" key="1">
    <source>
        <dbReference type="EMBL" id="GGO14531.1"/>
    </source>
</evidence>
<dbReference type="EMBL" id="BMOV01000008">
    <property type="protein sequence ID" value="GGO14531.1"/>
    <property type="molecule type" value="Genomic_DNA"/>
</dbReference>
<organism evidence="1 2">
    <name type="scientific">Iodidimonas muriae</name>
    <dbReference type="NCBI Taxonomy" id="261467"/>
    <lineage>
        <taxon>Bacteria</taxon>
        <taxon>Pseudomonadati</taxon>
        <taxon>Pseudomonadota</taxon>
        <taxon>Alphaproteobacteria</taxon>
        <taxon>Iodidimonadales</taxon>
        <taxon>Iodidimonadaceae</taxon>
        <taxon>Iodidimonas</taxon>
    </lineage>
</organism>
<dbReference type="RefSeq" id="WP_150005564.1">
    <property type="nucleotide sequence ID" value="NZ_BMOV01000008.1"/>
</dbReference>
<dbReference type="Proteomes" id="UP000602381">
    <property type="component" value="Unassembled WGS sequence"/>
</dbReference>
<reference evidence="2" key="1">
    <citation type="journal article" date="2019" name="Int. J. Syst. Evol. Microbiol.">
        <title>The Global Catalogue of Microorganisms (GCM) 10K type strain sequencing project: providing services to taxonomists for standard genome sequencing and annotation.</title>
        <authorList>
            <consortium name="The Broad Institute Genomics Platform"/>
            <consortium name="The Broad Institute Genome Sequencing Center for Infectious Disease"/>
            <person name="Wu L."/>
            <person name="Ma J."/>
        </authorList>
    </citation>
    <scope>NUCLEOTIDE SEQUENCE [LARGE SCALE GENOMIC DNA]</scope>
    <source>
        <strain evidence="2">JCM 17843</strain>
    </source>
</reference>
<sequence length="199" mass="21570">MISLFAAASIALFSAPEQADRPVDIPVEHCAFSEISKALAGHEQWHDLAGLFYTDPELAAEFSEMMPGFKMAYFHADSTGVLLVGGERLSRSPSEPQQNHGYWVQAVDETQEACAQEGVACDVEAFSEAPFGLSASTYIQSDADRTRRETLAFVGGNQCVYSIQFSGPESAISDDGWHDLKVALLDLRALVKLAPVGPR</sequence>
<evidence type="ECO:0000313" key="2">
    <source>
        <dbReference type="Proteomes" id="UP000602381"/>
    </source>
</evidence>
<comment type="caution">
    <text evidence="1">The sequence shown here is derived from an EMBL/GenBank/DDBJ whole genome shotgun (WGS) entry which is preliminary data.</text>
</comment>
<keyword evidence="2" id="KW-1185">Reference proteome</keyword>
<proteinExistence type="predicted"/>
<name>A0ABQ2LF09_9PROT</name>